<evidence type="ECO:0000256" key="10">
    <source>
        <dbReference type="ARBA" id="ARBA00030019"/>
    </source>
</evidence>
<dbReference type="GO" id="GO:0005524">
    <property type="term" value="F:ATP binding"/>
    <property type="evidence" value="ECO:0007669"/>
    <property type="project" value="UniProtKB-KW"/>
</dbReference>
<evidence type="ECO:0000256" key="9">
    <source>
        <dbReference type="ARBA" id="ARBA00023186"/>
    </source>
</evidence>
<organism evidence="14 15">
    <name type="scientific">Acetobacterium wieringae</name>
    <dbReference type="NCBI Taxonomy" id="52694"/>
    <lineage>
        <taxon>Bacteria</taxon>
        <taxon>Bacillati</taxon>
        <taxon>Bacillota</taxon>
        <taxon>Clostridia</taxon>
        <taxon>Eubacteriales</taxon>
        <taxon>Eubacteriaceae</taxon>
        <taxon>Acetobacterium</taxon>
    </lineage>
</organism>
<dbReference type="EMBL" id="LKEU01000017">
    <property type="protein sequence ID" value="OFV71663.1"/>
    <property type="molecule type" value="Genomic_DNA"/>
</dbReference>
<dbReference type="InterPro" id="IPR029047">
    <property type="entry name" value="HSP70_peptide-bd_sf"/>
</dbReference>
<dbReference type="Gene3D" id="2.60.34.10">
    <property type="entry name" value="Substrate Binding Domain Of DNAk, Chain A, domain 1"/>
    <property type="match status" value="1"/>
</dbReference>
<dbReference type="FunFam" id="3.90.640.10:FF:000003">
    <property type="entry name" value="Molecular chaperone DnaK"/>
    <property type="match status" value="1"/>
</dbReference>
<evidence type="ECO:0000313" key="14">
    <source>
        <dbReference type="EMBL" id="OFV71663.1"/>
    </source>
</evidence>
<evidence type="ECO:0000256" key="11">
    <source>
        <dbReference type="ARBA" id="ARBA00030945"/>
    </source>
</evidence>
<gene>
    <name evidence="14" type="primary">dnaK_1</name>
    <name evidence="14" type="ORF">ACWI_07880</name>
</gene>
<sequence length="611" mass="67624">MNNELVGKRPIVGIDLGTTNSSVAYINASGEPEIITSFKGEKLIPSVIMIDLNNQVVVGQEAKDAVIAMPERTLTAVKRKMGQKDELPIADRRLLPEEASAIILKELKKYADAAMGEGEKEAVITVPAYFTDEQRRATKQAGEIAGFVVERIINEPTAAALAYGLNNLKKKANILVYDLGGGTFDVSVVEMMKGILEVKSSAGNNFLGGEDFDWKLVDFLAEYMIKTYDVDPRASIQARYILKTEAEKIKILLSKKAVVEIAIPIVVVKDHKPLGIYTQITREQFEAMIAEFLDETMVLVKKALDDAQLDVSEIRDVLLVGGSTAIPKVEQLLQEYFNKKPKKEIHPEEAVALGAAVQAGIKSGQLLKQQLIATDVAPFAMGIAVLKVDATDRLKPGGFQKIIDRNTTIPVRKSEPFTTCFDGQTTVSIEVYQGEDEWVEHNHFLGEFLVDGIPPAPAGMEGINVSFFYNINGILEVTAELESTGKKVIVNMQDELQRDSMEVFRASVKKIEALLETKTAEHLSSHTQMSFIDAFDFEDEKDFGYPDLENQDLEVLKQELEQLRTDLSGRINVDENQILELIEAAITTQERSAMIEAIEEATDLLIKLDLD</sequence>
<dbReference type="InterPro" id="IPR043129">
    <property type="entry name" value="ATPase_NBD"/>
</dbReference>
<dbReference type="Gene3D" id="3.30.420.40">
    <property type="match status" value="2"/>
</dbReference>
<dbReference type="PROSITE" id="PS01036">
    <property type="entry name" value="HSP70_3"/>
    <property type="match status" value="1"/>
</dbReference>
<dbReference type="SUPFAM" id="SSF100920">
    <property type="entry name" value="Heat shock protein 70kD (HSP70), peptide-binding domain"/>
    <property type="match status" value="1"/>
</dbReference>
<evidence type="ECO:0000256" key="1">
    <source>
        <dbReference type="ARBA" id="ARBA00002290"/>
    </source>
</evidence>
<keyword evidence="8" id="KW-0346">Stress response</keyword>
<comment type="similarity">
    <text evidence="2 13">Belongs to the heat shock protein 70 family.</text>
</comment>
<protein>
    <recommendedName>
        <fullName evidence="3">Chaperone protein DnaK</fullName>
    </recommendedName>
    <alternativeName>
        <fullName evidence="4">Chaperone protein dnaK</fullName>
    </alternativeName>
    <alternativeName>
        <fullName evidence="12">HSP70</fullName>
    </alternativeName>
    <alternativeName>
        <fullName evidence="11">Heat shock 70 kDa protein</fullName>
    </alternativeName>
    <alternativeName>
        <fullName evidence="10">Heat shock protein 70</fullName>
    </alternativeName>
</protein>
<reference evidence="14 15" key="1">
    <citation type="submission" date="2015-09" db="EMBL/GenBank/DDBJ databases">
        <title>Genome sequence of Acetobacterium wieringae DSM 1911.</title>
        <authorList>
            <person name="Poehlein A."/>
            <person name="Bengelsdorf F.R."/>
            <person name="Schiel-Bengelsdorf B."/>
            <person name="Duerre P."/>
            <person name="Daniel R."/>
        </authorList>
    </citation>
    <scope>NUCLEOTIDE SEQUENCE [LARGE SCALE GENOMIC DNA]</scope>
    <source>
        <strain evidence="14 15">DSM 1911</strain>
    </source>
</reference>
<dbReference type="GO" id="GO:0140662">
    <property type="term" value="F:ATP-dependent protein folding chaperone"/>
    <property type="evidence" value="ECO:0007669"/>
    <property type="project" value="InterPro"/>
</dbReference>
<dbReference type="SUPFAM" id="SSF53067">
    <property type="entry name" value="Actin-like ATPase domain"/>
    <property type="match status" value="2"/>
</dbReference>
<keyword evidence="9" id="KW-0143">Chaperone</keyword>
<keyword evidence="5" id="KW-0597">Phosphoprotein</keyword>
<keyword evidence="6 13" id="KW-0547">Nucleotide-binding</keyword>
<dbReference type="PRINTS" id="PR00301">
    <property type="entry name" value="HEATSHOCK70"/>
</dbReference>
<evidence type="ECO:0000313" key="15">
    <source>
        <dbReference type="Proteomes" id="UP000176244"/>
    </source>
</evidence>
<evidence type="ECO:0000256" key="7">
    <source>
        <dbReference type="ARBA" id="ARBA00022840"/>
    </source>
</evidence>
<evidence type="ECO:0000256" key="4">
    <source>
        <dbReference type="ARBA" id="ARBA00017249"/>
    </source>
</evidence>
<comment type="caution">
    <text evidence="14">The sequence shown here is derived from an EMBL/GenBank/DDBJ whole genome shotgun (WGS) entry which is preliminary data.</text>
</comment>
<evidence type="ECO:0000256" key="13">
    <source>
        <dbReference type="RuleBase" id="RU003322"/>
    </source>
</evidence>
<keyword evidence="7 13" id="KW-0067">ATP-binding</keyword>
<dbReference type="FunFam" id="3.30.420.40:FF:000071">
    <property type="entry name" value="Molecular chaperone DnaK"/>
    <property type="match status" value="1"/>
</dbReference>
<comment type="function">
    <text evidence="1">Acts as a chaperone.</text>
</comment>
<dbReference type="Gene3D" id="3.90.640.10">
    <property type="entry name" value="Actin, Chain A, domain 4"/>
    <property type="match status" value="1"/>
</dbReference>
<proteinExistence type="inferred from homology"/>
<dbReference type="Proteomes" id="UP000176244">
    <property type="component" value="Unassembled WGS sequence"/>
</dbReference>
<dbReference type="InterPro" id="IPR018181">
    <property type="entry name" value="Heat_shock_70_CS"/>
</dbReference>
<dbReference type="OrthoDB" id="9766019at2"/>
<dbReference type="AlphaFoldDB" id="A0A1F2PJY6"/>
<evidence type="ECO:0000256" key="2">
    <source>
        <dbReference type="ARBA" id="ARBA00007381"/>
    </source>
</evidence>
<dbReference type="InterPro" id="IPR013126">
    <property type="entry name" value="Hsp_70_fam"/>
</dbReference>
<accession>A0A1F2PJY6</accession>
<evidence type="ECO:0000256" key="3">
    <source>
        <dbReference type="ARBA" id="ARBA00014415"/>
    </source>
</evidence>
<evidence type="ECO:0000256" key="8">
    <source>
        <dbReference type="ARBA" id="ARBA00023016"/>
    </source>
</evidence>
<dbReference type="PROSITE" id="PS00329">
    <property type="entry name" value="HSP70_2"/>
    <property type="match status" value="1"/>
</dbReference>
<dbReference type="PROSITE" id="PS00297">
    <property type="entry name" value="HSP70_1"/>
    <property type="match status" value="1"/>
</dbReference>
<dbReference type="STRING" id="52694.ACWI_07880"/>
<dbReference type="PANTHER" id="PTHR19375">
    <property type="entry name" value="HEAT SHOCK PROTEIN 70KDA"/>
    <property type="match status" value="1"/>
</dbReference>
<evidence type="ECO:0000256" key="6">
    <source>
        <dbReference type="ARBA" id="ARBA00022741"/>
    </source>
</evidence>
<name>A0A1F2PJY6_9FIRM</name>
<dbReference type="Pfam" id="PF00012">
    <property type="entry name" value="HSP70"/>
    <property type="match status" value="2"/>
</dbReference>
<evidence type="ECO:0000256" key="5">
    <source>
        <dbReference type="ARBA" id="ARBA00022553"/>
    </source>
</evidence>
<dbReference type="RefSeq" id="WP_070370138.1">
    <property type="nucleotide sequence ID" value="NZ_LKEU01000017.1"/>
</dbReference>
<evidence type="ECO:0000256" key="12">
    <source>
        <dbReference type="ARBA" id="ARBA00033103"/>
    </source>
</evidence>